<sequence length="728" mass="83689">MAQSSFTPMETEKELLYDILRNQLTSRGIHSTEQFWNGRDENEIRKQLEWLMEALAGIMIKSDPDGPLDKAARGIRRLYVDGKFNSFRPLITALLVEKPKSDLEMYRFLDKEFNIPRNRSLQSTTSSRQPSSTATPVRTGTLSGFVDSSGKLSEIRPALQRELKYLMFLDVPSFLDHLIKHHTESESLLPHHTPALLLNPHKDFINQKFRERSENTSETSVLKWMSPLIEQIASSLKSKVPAQHSRAWRSQPTVAIEGIKSTRKLDGAIMSQYSKDDYHIKNVLVPFELKESQKTNPALDLAKYVCEVFRAQPNRSYVLGFTMCGTMARLWQFDRSGAIGSQSLNIKNSKEDLDKFLTLIVIFLTTNKQVLGFDSTYDDTDGQASISTQLGHKFVIDRLIFRAPGICGRGTTCWQVHLLGDEDQKFLIKDSWQPDHHTEEGLMLRKVTTKNARNVARYHHHEDVHVASQQVDIRSYVRGGTDFELCTKMRLTNESHDPLAPNKFTNRVQRRLILKDVGEPIYHVDCPIRLLEALEGCITGHKDLLEAGFLHRDISTNNLMINSRTDDPDRKSFLIDLDVAIEYPIQNAQKRHAKTGTKVFMSIDLLNGKNHDFVDDLESFFWVLIWICIHYPAKERIPSKVTGWNQQDLDTLGSLKFDVIHNPDKLTRDFTDTYSDSALIDCVYQFAEIMRDPKVRDKDHWPAEKLYCKILETLRNAREKLKERPSQS</sequence>
<name>A0A180GD04_PUCT1</name>
<dbReference type="OrthoDB" id="5584477at2759"/>
<dbReference type="InterPro" id="IPR011009">
    <property type="entry name" value="Kinase-like_dom_sf"/>
</dbReference>
<evidence type="ECO:0000313" key="5">
    <source>
        <dbReference type="Proteomes" id="UP000005240"/>
    </source>
</evidence>
<keyword evidence="5" id="KW-1185">Reference proteome</keyword>
<dbReference type="Pfam" id="PF17667">
    <property type="entry name" value="Pkinase_fungal"/>
    <property type="match status" value="1"/>
</dbReference>
<accession>A0A180GD04</accession>
<dbReference type="SUPFAM" id="SSF56112">
    <property type="entry name" value="Protein kinase-like (PK-like)"/>
    <property type="match status" value="1"/>
</dbReference>
<dbReference type="GO" id="GO:0004672">
    <property type="term" value="F:protein kinase activity"/>
    <property type="evidence" value="ECO:0007669"/>
    <property type="project" value="InterPro"/>
</dbReference>
<protein>
    <submittedName>
        <fullName evidence="4">Non-specific serine/threonine protein kinase</fullName>
    </submittedName>
</protein>
<gene>
    <name evidence="3" type="ORF">PTTG_08805</name>
</gene>
<dbReference type="PANTHER" id="PTHR38248:SF2">
    <property type="entry name" value="FUNK1 11"/>
    <property type="match status" value="1"/>
</dbReference>
<dbReference type="InterPro" id="IPR008266">
    <property type="entry name" value="Tyr_kinase_AS"/>
</dbReference>
<proteinExistence type="predicted"/>
<dbReference type="Proteomes" id="UP000005240">
    <property type="component" value="Unassembled WGS sequence"/>
</dbReference>
<organism evidence="3">
    <name type="scientific">Puccinia triticina (isolate 1-1 / race 1 (BBBD))</name>
    <name type="common">Brown leaf rust fungus</name>
    <dbReference type="NCBI Taxonomy" id="630390"/>
    <lineage>
        <taxon>Eukaryota</taxon>
        <taxon>Fungi</taxon>
        <taxon>Dikarya</taxon>
        <taxon>Basidiomycota</taxon>
        <taxon>Pucciniomycotina</taxon>
        <taxon>Pucciniomycetes</taxon>
        <taxon>Pucciniales</taxon>
        <taxon>Pucciniaceae</taxon>
        <taxon>Puccinia</taxon>
    </lineage>
</organism>
<evidence type="ECO:0000259" key="2">
    <source>
        <dbReference type="Pfam" id="PF17667"/>
    </source>
</evidence>
<dbReference type="EMBL" id="ADAS02000117">
    <property type="protein sequence ID" value="OAV89813.1"/>
    <property type="molecule type" value="Genomic_DNA"/>
</dbReference>
<reference evidence="4 5" key="3">
    <citation type="journal article" date="2017" name="G3 (Bethesda)">
        <title>Comparative analysis highlights variable genome content of wheat rusts and divergence of the mating loci.</title>
        <authorList>
            <person name="Cuomo C.A."/>
            <person name="Bakkeren G."/>
            <person name="Khalil H.B."/>
            <person name="Panwar V."/>
            <person name="Joly D."/>
            <person name="Linning R."/>
            <person name="Sakthikumar S."/>
            <person name="Song X."/>
            <person name="Adiconis X."/>
            <person name="Fan L."/>
            <person name="Goldberg J.M."/>
            <person name="Levin J.Z."/>
            <person name="Young S."/>
            <person name="Zeng Q."/>
            <person name="Anikster Y."/>
            <person name="Bruce M."/>
            <person name="Wang M."/>
            <person name="Yin C."/>
            <person name="McCallum B."/>
            <person name="Szabo L.J."/>
            <person name="Hulbert S."/>
            <person name="Chen X."/>
            <person name="Fellers J.P."/>
        </authorList>
    </citation>
    <scope>NUCLEOTIDE SEQUENCE</scope>
    <source>
        <strain evidence="5">Isolate 1-1 / race 1 (BBBD)</strain>
        <strain evidence="4">isolate 1-1 / race 1 (BBBD)</strain>
    </source>
</reference>
<dbReference type="EnsemblFungi" id="PTTG_08805-t43_1">
    <property type="protein sequence ID" value="PTTG_08805-t43_1-p1"/>
    <property type="gene ID" value="PTTG_08805"/>
</dbReference>
<dbReference type="STRING" id="630390.A0A180GD04"/>
<reference evidence="3" key="1">
    <citation type="submission" date="2009-11" db="EMBL/GenBank/DDBJ databases">
        <authorList>
            <consortium name="The Broad Institute Genome Sequencing Platform"/>
            <person name="Ward D."/>
            <person name="Feldgarden M."/>
            <person name="Earl A."/>
            <person name="Young S.K."/>
            <person name="Zeng Q."/>
            <person name="Koehrsen M."/>
            <person name="Alvarado L."/>
            <person name="Berlin A."/>
            <person name="Bochicchio J."/>
            <person name="Borenstein D."/>
            <person name="Chapman S.B."/>
            <person name="Chen Z."/>
            <person name="Engels R."/>
            <person name="Freedman E."/>
            <person name="Gellesch M."/>
            <person name="Goldberg J."/>
            <person name="Griggs A."/>
            <person name="Gujja S."/>
            <person name="Heilman E."/>
            <person name="Heiman D."/>
            <person name="Hepburn T."/>
            <person name="Howarth C."/>
            <person name="Jen D."/>
            <person name="Larson L."/>
            <person name="Lewis B."/>
            <person name="Mehta T."/>
            <person name="Park D."/>
            <person name="Pearson M."/>
            <person name="Roberts A."/>
            <person name="Saif S."/>
            <person name="Shea T."/>
            <person name="Shenoy N."/>
            <person name="Sisk P."/>
            <person name="Stolte C."/>
            <person name="Sykes S."/>
            <person name="Thomson T."/>
            <person name="Walk T."/>
            <person name="White J."/>
            <person name="Yandava C."/>
            <person name="Izard J."/>
            <person name="Baranova O.V."/>
            <person name="Blanton J.M."/>
            <person name="Tanner A.C."/>
            <person name="Dewhirst F.E."/>
            <person name="Haas B."/>
            <person name="Nusbaum C."/>
            <person name="Birren B."/>
        </authorList>
    </citation>
    <scope>NUCLEOTIDE SEQUENCE [LARGE SCALE GENOMIC DNA]</scope>
    <source>
        <strain evidence="3">1-1 BBBD Race 1</strain>
    </source>
</reference>
<dbReference type="PANTHER" id="PTHR38248">
    <property type="entry name" value="FUNK1 6"/>
    <property type="match status" value="1"/>
</dbReference>
<dbReference type="PROSITE" id="PS00109">
    <property type="entry name" value="PROTEIN_KINASE_TYR"/>
    <property type="match status" value="1"/>
</dbReference>
<evidence type="ECO:0000256" key="1">
    <source>
        <dbReference type="SAM" id="MobiDB-lite"/>
    </source>
</evidence>
<dbReference type="Gene3D" id="1.10.510.10">
    <property type="entry name" value="Transferase(Phosphotransferase) domain 1"/>
    <property type="match status" value="1"/>
</dbReference>
<feature type="compositionally biased region" description="Low complexity" evidence="1">
    <location>
        <begin position="119"/>
        <end position="136"/>
    </location>
</feature>
<evidence type="ECO:0000313" key="3">
    <source>
        <dbReference type="EMBL" id="OAV89813.1"/>
    </source>
</evidence>
<dbReference type="InterPro" id="IPR040976">
    <property type="entry name" value="Pkinase_fungal"/>
</dbReference>
<reference evidence="4" key="4">
    <citation type="submission" date="2025-05" db="UniProtKB">
        <authorList>
            <consortium name="EnsemblFungi"/>
        </authorList>
    </citation>
    <scope>IDENTIFICATION</scope>
    <source>
        <strain evidence="4">isolate 1-1 / race 1 (BBBD)</strain>
    </source>
</reference>
<dbReference type="AlphaFoldDB" id="A0A180GD04"/>
<feature type="domain" description="Fungal-type protein kinase" evidence="2">
    <location>
        <begin position="269"/>
        <end position="628"/>
    </location>
</feature>
<dbReference type="VEuPathDB" id="FungiDB:PTTG_08805"/>
<reference evidence="3" key="2">
    <citation type="submission" date="2016-05" db="EMBL/GenBank/DDBJ databases">
        <title>Comparative analysis highlights variable genome content of wheat rusts and divergence of the mating loci.</title>
        <authorList>
            <person name="Cuomo C.A."/>
            <person name="Bakkeren G."/>
            <person name="Szabo L."/>
            <person name="Khalil H."/>
            <person name="Joly D."/>
            <person name="Goldberg J."/>
            <person name="Young S."/>
            <person name="Zeng Q."/>
            <person name="Fellers J."/>
        </authorList>
    </citation>
    <scope>NUCLEOTIDE SEQUENCE [LARGE SCALE GENOMIC DNA]</scope>
    <source>
        <strain evidence="3">1-1 BBBD Race 1</strain>
    </source>
</reference>
<evidence type="ECO:0000313" key="4">
    <source>
        <dbReference type="EnsemblFungi" id="PTTG_08805-t43_1-p1"/>
    </source>
</evidence>
<feature type="region of interest" description="Disordered" evidence="1">
    <location>
        <begin position="119"/>
        <end position="142"/>
    </location>
</feature>